<dbReference type="PANTHER" id="PTHR23083:SF464">
    <property type="entry name" value="TETRATRICOPEPTIDE REPEAT DOMAIN 7, ISOFORM A"/>
    <property type="match status" value="1"/>
</dbReference>
<gene>
    <name evidence="2" type="ORF">B9Z19DRAFT_1123959</name>
</gene>
<feature type="compositionally biased region" description="Polar residues" evidence="1">
    <location>
        <begin position="221"/>
        <end position="243"/>
    </location>
</feature>
<evidence type="ECO:0000313" key="2">
    <source>
        <dbReference type="EMBL" id="PUU80167.1"/>
    </source>
</evidence>
<dbReference type="AlphaFoldDB" id="A0A2T6ZXC8"/>
<accession>A0A2T6ZXC8</accession>
<evidence type="ECO:0000313" key="3">
    <source>
        <dbReference type="Proteomes" id="UP000244722"/>
    </source>
</evidence>
<proteinExistence type="predicted"/>
<dbReference type="Proteomes" id="UP000244722">
    <property type="component" value="Unassembled WGS sequence"/>
</dbReference>
<feature type="region of interest" description="Disordered" evidence="1">
    <location>
        <begin position="399"/>
        <end position="423"/>
    </location>
</feature>
<evidence type="ECO:0000256" key="1">
    <source>
        <dbReference type="SAM" id="MobiDB-lite"/>
    </source>
</evidence>
<dbReference type="PANTHER" id="PTHR23083">
    <property type="entry name" value="TETRATRICOPEPTIDE REPEAT PROTEIN, TPR"/>
    <property type="match status" value="1"/>
</dbReference>
<organism evidence="2 3">
    <name type="scientific">Tuber borchii</name>
    <name type="common">White truffle</name>
    <dbReference type="NCBI Taxonomy" id="42251"/>
    <lineage>
        <taxon>Eukaryota</taxon>
        <taxon>Fungi</taxon>
        <taxon>Dikarya</taxon>
        <taxon>Ascomycota</taxon>
        <taxon>Pezizomycotina</taxon>
        <taxon>Pezizomycetes</taxon>
        <taxon>Pezizales</taxon>
        <taxon>Tuberaceae</taxon>
        <taxon>Tuber</taxon>
    </lineage>
</organism>
<feature type="compositionally biased region" description="Polar residues" evidence="1">
    <location>
        <begin position="275"/>
        <end position="284"/>
    </location>
</feature>
<dbReference type="EMBL" id="NESQ01000071">
    <property type="protein sequence ID" value="PUU80167.1"/>
    <property type="molecule type" value="Genomic_DNA"/>
</dbReference>
<sequence>MPAIESSKRGLTCLKHLAADDESDEFCDGQGPYRRRAIPLLHHLAILMTVEEDFKAAERVCENTFEILGDNMAVFRGMGVGEKEGVLEVKMTQIAMEGAPSGPEAAVGMTANKLDLYGRLFEVTNVVGADLPTSTFQSVPAGSAPSTRLSTANRKSRLPGGRSHEKEFAASVTNLSQDKSSFRQSGSDGNSSLTKRPKSDHQSLHQPTGTPNRNAPKIQITEHSSTRSANASKKQNRPKSVSGGTIRRMKSFGSLHSLGHSAKQTPEASTPPLPSSTEASSVSAERSPVGSVKGHEHHHHSHLFHLLKMKLQKHKLPEMGSGSGSVVAAGQFAVSSTSFVPGKIRTPADGTTDETADGTADAVLDRSGLPRADDIPNNLEQSKLPHPISAVGSRITDELRGKGAEPRNIKRPASLPEPRLKEEDERKNVVDTLRAVWIFVGGLYRMAGYLQDAAMAVEETAGLRALLALEEGKTELSAEFFDEALFVDVSHPLATVGLTNILLDISIEPNPSTLTVLGGALETT</sequence>
<feature type="compositionally biased region" description="Basic and acidic residues" evidence="1">
    <location>
        <begin position="399"/>
        <end position="408"/>
    </location>
</feature>
<keyword evidence="3" id="KW-1185">Reference proteome</keyword>
<feature type="region of interest" description="Disordered" evidence="1">
    <location>
        <begin position="132"/>
        <end position="245"/>
    </location>
</feature>
<feature type="compositionally biased region" description="Polar residues" evidence="1">
    <location>
        <begin position="132"/>
        <end position="153"/>
    </location>
</feature>
<feature type="region of interest" description="Disordered" evidence="1">
    <location>
        <begin position="257"/>
        <end position="300"/>
    </location>
</feature>
<dbReference type="OrthoDB" id="29013at2759"/>
<comment type="caution">
    <text evidence="2">The sequence shown here is derived from an EMBL/GenBank/DDBJ whole genome shotgun (WGS) entry which is preliminary data.</text>
</comment>
<dbReference type="InterPro" id="IPR051722">
    <property type="entry name" value="Endocytosis_PI4K-reg_protein"/>
</dbReference>
<reference evidence="2 3" key="1">
    <citation type="submission" date="2017-04" db="EMBL/GenBank/DDBJ databases">
        <title>Draft genome sequence of Tuber borchii Vittad., a whitish edible truffle.</title>
        <authorList>
            <consortium name="DOE Joint Genome Institute"/>
            <person name="Murat C."/>
            <person name="Kuo A."/>
            <person name="Barry K.W."/>
            <person name="Clum A."/>
            <person name="Dockter R.B."/>
            <person name="Fauchery L."/>
            <person name="Iotti M."/>
            <person name="Kohler A."/>
            <person name="Labutti K."/>
            <person name="Lindquist E.A."/>
            <person name="Lipzen A."/>
            <person name="Ohm R.A."/>
            <person name="Wang M."/>
            <person name="Grigoriev I.V."/>
            <person name="Zambonelli A."/>
            <person name="Martin F.M."/>
        </authorList>
    </citation>
    <scope>NUCLEOTIDE SEQUENCE [LARGE SCALE GENOMIC DNA]</scope>
    <source>
        <strain evidence="2 3">Tbo3840</strain>
    </source>
</reference>
<protein>
    <submittedName>
        <fullName evidence="2">Uncharacterized protein</fullName>
    </submittedName>
</protein>
<feature type="compositionally biased region" description="Polar residues" evidence="1">
    <location>
        <begin position="204"/>
        <end position="213"/>
    </location>
</feature>
<feature type="compositionally biased region" description="Polar residues" evidence="1">
    <location>
        <begin position="171"/>
        <end position="194"/>
    </location>
</feature>
<name>A0A2T6ZXC8_TUBBO</name>